<dbReference type="AlphaFoldDB" id="A0A3B5XZ99"/>
<dbReference type="OrthoDB" id="1690797at2759"/>
<dbReference type="STRING" id="4565.A0A3B5XZ99"/>
<evidence type="ECO:0000256" key="2">
    <source>
        <dbReference type="SAM" id="Phobius"/>
    </source>
</evidence>
<sequence>MAAGGRMMEKEQEKQELLGRASADQEGNPASRFQCSVIRSFSYVVYDLVIIASLLYATLVWIPALPSMQQLGACPLYWVVQGCVMNDIWVIAHECGHHAFSDYLLLDNMVRSSLSSCLALLLF</sequence>
<keyword evidence="2" id="KW-0812">Transmembrane</keyword>
<evidence type="ECO:0000313" key="4">
    <source>
        <dbReference type="Proteomes" id="UP000019116"/>
    </source>
</evidence>
<dbReference type="InterPro" id="IPR012171">
    <property type="entry name" value="Fatty_acid_desaturase"/>
</dbReference>
<feature type="region of interest" description="Disordered" evidence="1">
    <location>
        <begin position="1"/>
        <end position="29"/>
    </location>
</feature>
<dbReference type="Gramene" id="TraesNOR1A03G00089860.1">
    <property type="protein sequence ID" value="TraesNOR1A03G00089860.1"/>
    <property type="gene ID" value="TraesNOR1A03G00089860"/>
</dbReference>
<dbReference type="OMA" id="MNDIWVI"/>
<evidence type="ECO:0000256" key="1">
    <source>
        <dbReference type="SAM" id="MobiDB-lite"/>
    </source>
</evidence>
<keyword evidence="4" id="KW-1185">Reference proteome</keyword>
<reference evidence="3" key="1">
    <citation type="submission" date="2018-08" db="EMBL/GenBank/DDBJ databases">
        <authorList>
            <person name="Rossello M."/>
        </authorList>
    </citation>
    <scope>NUCLEOTIDE SEQUENCE [LARGE SCALE GENOMIC DNA]</scope>
    <source>
        <strain evidence="3">cv. Chinese Spring</strain>
    </source>
</reference>
<dbReference type="Gramene" id="TraesCS1A02G181300.1">
    <property type="protein sequence ID" value="TraesCS1A02G181300.1"/>
    <property type="gene ID" value="TraesCS1A02G181300"/>
</dbReference>
<reference evidence="3" key="2">
    <citation type="submission" date="2018-10" db="UniProtKB">
        <authorList>
            <consortium name="EnsemblPlants"/>
        </authorList>
    </citation>
    <scope>IDENTIFICATION</scope>
</reference>
<feature type="transmembrane region" description="Helical" evidence="2">
    <location>
        <begin position="41"/>
        <end position="62"/>
    </location>
</feature>
<dbReference type="EnsemblPlants" id="TraesCS1A02G181300.1">
    <property type="protein sequence ID" value="TraesCS1A02G181300.1"/>
    <property type="gene ID" value="TraesCS1A02G181300"/>
</dbReference>
<evidence type="ECO:0008006" key="5">
    <source>
        <dbReference type="Google" id="ProtNLM"/>
    </source>
</evidence>
<protein>
    <recommendedName>
        <fullName evidence="5">Fatty acid desaturase N-terminal domain-containing protein</fullName>
    </recommendedName>
</protein>
<evidence type="ECO:0000313" key="3">
    <source>
        <dbReference type="EnsemblPlants" id="TraesCS1A02G181300.1"/>
    </source>
</evidence>
<accession>A0A3B5XZ99</accession>
<feature type="compositionally biased region" description="Basic and acidic residues" evidence="1">
    <location>
        <begin position="7"/>
        <end position="17"/>
    </location>
</feature>
<name>A0A3B5XZ99_WHEAT</name>
<proteinExistence type="predicted"/>
<dbReference type="GO" id="GO:0016491">
    <property type="term" value="F:oxidoreductase activity"/>
    <property type="evidence" value="ECO:0007669"/>
    <property type="project" value="InterPro"/>
</dbReference>
<dbReference type="PANTHER" id="PTHR32100">
    <property type="entry name" value="OMEGA-6 FATTY ACID DESATURASE, CHLOROPLASTIC"/>
    <property type="match status" value="1"/>
</dbReference>
<keyword evidence="2" id="KW-0472">Membrane</keyword>
<keyword evidence="2" id="KW-1133">Transmembrane helix</keyword>
<dbReference type="Proteomes" id="UP000019116">
    <property type="component" value="Chromosome 1A"/>
</dbReference>
<organism evidence="3">
    <name type="scientific">Triticum aestivum</name>
    <name type="common">Wheat</name>
    <dbReference type="NCBI Taxonomy" id="4565"/>
    <lineage>
        <taxon>Eukaryota</taxon>
        <taxon>Viridiplantae</taxon>
        <taxon>Streptophyta</taxon>
        <taxon>Embryophyta</taxon>
        <taxon>Tracheophyta</taxon>
        <taxon>Spermatophyta</taxon>
        <taxon>Magnoliopsida</taxon>
        <taxon>Liliopsida</taxon>
        <taxon>Poales</taxon>
        <taxon>Poaceae</taxon>
        <taxon>BOP clade</taxon>
        <taxon>Pooideae</taxon>
        <taxon>Triticodae</taxon>
        <taxon>Triticeae</taxon>
        <taxon>Triticinae</taxon>
        <taxon>Triticum</taxon>
    </lineage>
</organism>
<dbReference type="Gramene" id="TraesCS1A03G0488700.1">
    <property type="protein sequence ID" value="TraesCS1A03G0488700.1.CDS"/>
    <property type="gene ID" value="TraesCS1A03G0488700"/>
</dbReference>